<keyword evidence="3 4" id="KW-0145">Chemotaxis</keyword>
<dbReference type="NCBIfam" id="NF001965">
    <property type="entry name" value="PRK00742.1"/>
    <property type="match status" value="1"/>
</dbReference>
<protein>
    <recommendedName>
        <fullName evidence="3">Protein-glutamate methylesterase/protein-glutamine glutaminase</fullName>
        <ecNumber evidence="3">3.1.1.61</ecNumber>
        <ecNumber evidence="3">3.5.1.44</ecNumber>
    </recommendedName>
</protein>
<dbReference type="GO" id="GO:0050568">
    <property type="term" value="F:protein-glutamine glutaminase activity"/>
    <property type="evidence" value="ECO:0007669"/>
    <property type="project" value="UniProtKB-UniRule"/>
</dbReference>
<dbReference type="PANTHER" id="PTHR42872:SF3">
    <property type="entry name" value="PROTEIN-GLUTAMATE METHYLESTERASE_PROTEIN-GLUTAMINE GLUTAMINASE 1"/>
    <property type="match status" value="1"/>
</dbReference>
<dbReference type="GO" id="GO:0006935">
    <property type="term" value="P:chemotaxis"/>
    <property type="evidence" value="ECO:0007669"/>
    <property type="project" value="UniProtKB-UniRule"/>
</dbReference>
<feature type="active site" evidence="3 4">
    <location>
        <position position="206"/>
    </location>
</feature>
<keyword evidence="1 3" id="KW-0378">Hydrolase</keyword>
<dbReference type="CDD" id="cd16432">
    <property type="entry name" value="CheB_Rec"/>
    <property type="match status" value="1"/>
</dbReference>
<dbReference type="OrthoDB" id="9793421at2"/>
<dbReference type="InterPro" id="IPR001789">
    <property type="entry name" value="Sig_transdc_resp-reg_receiver"/>
</dbReference>
<dbReference type="RefSeq" id="WP_068264716.1">
    <property type="nucleotide sequence ID" value="NZ_LWSK01000067.1"/>
</dbReference>
<feature type="region of interest" description="Disordered" evidence="6">
    <location>
        <begin position="360"/>
        <end position="381"/>
    </location>
</feature>
<dbReference type="Gene3D" id="3.40.50.2300">
    <property type="match status" value="1"/>
</dbReference>
<dbReference type="PIRSF" id="PIRSF000876">
    <property type="entry name" value="RR_chemtxs_CheB"/>
    <property type="match status" value="1"/>
</dbReference>
<evidence type="ECO:0000256" key="4">
    <source>
        <dbReference type="PROSITE-ProRule" id="PRU00050"/>
    </source>
</evidence>
<evidence type="ECO:0000313" key="10">
    <source>
        <dbReference type="Proteomes" id="UP000322699"/>
    </source>
</evidence>
<dbReference type="SMART" id="SM00448">
    <property type="entry name" value="REC"/>
    <property type="match status" value="1"/>
</dbReference>
<comment type="caution">
    <text evidence="9">The sequence shown here is derived from an EMBL/GenBank/DDBJ whole genome shotgun (WGS) entry which is preliminary data.</text>
</comment>
<feature type="domain" description="Response regulatory" evidence="7">
    <location>
        <begin position="12"/>
        <end position="130"/>
    </location>
</feature>
<keyword evidence="10" id="KW-1185">Reference proteome</keyword>
<evidence type="ECO:0000259" key="8">
    <source>
        <dbReference type="PROSITE" id="PS50122"/>
    </source>
</evidence>
<feature type="active site" evidence="3 4">
    <location>
        <position position="302"/>
    </location>
</feature>
<gene>
    <name evidence="9" type="primary">cheB_2</name>
    <name evidence="3" type="synonym">cheB</name>
    <name evidence="9" type="ORF">LF1_49380</name>
</gene>
<dbReference type="Pfam" id="PF00072">
    <property type="entry name" value="Response_reg"/>
    <property type="match status" value="1"/>
</dbReference>
<dbReference type="EMBL" id="VRLW01000001">
    <property type="protein sequence ID" value="KAA1262374.1"/>
    <property type="molecule type" value="Genomic_DNA"/>
</dbReference>
<accession>A0A5B1CT28</accession>
<evidence type="ECO:0000256" key="5">
    <source>
        <dbReference type="PROSITE-ProRule" id="PRU00169"/>
    </source>
</evidence>
<comment type="catalytic activity">
    <reaction evidence="2 3">
        <text>[protein]-L-glutamate 5-O-methyl ester + H2O = L-glutamyl-[protein] + methanol + H(+)</text>
        <dbReference type="Rhea" id="RHEA:23236"/>
        <dbReference type="Rhea" id="RHEA-COMP:10208"/>
        <dbReference type="Rhea" id="RHEA-COMP:10311"/>
        <dbReference type="ChEBI" id="CHEBI:15377"/>
        <dbReference type="ChEBI" id="CHEBI:15378"/>
        <dbReference type="ChEBI" id="CHEBI:17790"/>
        <dbReference type="ChEBI" id="CHEBI:29973"/>
        <dbReference type="ChEBI" id="CHEBI:82795"/>
        <dbReference type="EC" id="3.1.1.61"/>
    </reaction>
</comment>
<dbReference type="Gene3D" id="3.40.50.180">
    <property type="entry name" value="Methylesterase CheB, C-terminal domain"/>
    <property type="match status" value="1"/>
</dbReference>
<sequence>MNQTEPDPPDLRILIVDDSALYRQAITAALREVDGVQIVGTAKDGQEAIEKIELLKPDLLTLDVEMPIMNGIETLREMNRLRLSARAIMVSSLTEAGAKVTLDALYEGAFDFIAKPSGGLFETRAILQVALAEKFDAFRSHQSTAGVLKKIARSSIAQPSSGGGNDADQPCRMVVIGTSTGGPKALRFVLPRFDADFPVPIVVVQHMPPDYTGMMARRMNEECNLPVVEVAERQAILPGTIYIAPGGKHLQFTSTAGAITGHLTDDPPENSCRPAVDYTLRSAVDVTDGQALAVIMTGMGKDGMLGCQRLKDCGGTVYTQDAESSAVYGMPKSVVDAGLSDRELPLGKIAAAVTRHVYRRQAANRSTKTGGTRKSEQENQL</sequence>
<dbReference type="SUPFAM" id="SSF52172">
    <property type="entry name" value="CheY-like"/>
    <property type="match status" value="1"/>
</dbReference>
<dbReference type="PANTHER" id="PTHR42872">
    <property type="entry name" value="PROTEIN-GLUTAMATE METHYLESTERASE/PROTEIN-GLUTAMINE GLUTAMINASE"/>
    <property type="match status" value="1"/>
</dbReference>
<evidence type="ECO:0000256" key="3">
    <source>
        <dbReference type="HAMAP-Rule" id="MF_00099"/>
    </source>
</evidence>
<keyword evidence="3" id="KW-0963">Cytoplasm</keyword>
<dbReference type="CDD" id="cd17541">
    <property type="entry name" value="REC_CheB-like"/>
    <property type="match status" value="1"/>
</dbReference>
<evidence type="ECO:0000256" key="2">
    <source>
        <dbReference type="ARBA" id="ARBA00048267"/>
    </source>
</evidence>
<evidence type="ECO:0000313" key="9">
    <source>
        <dbReference type="EMBL" id="KAA1262374.1"/>
    </source>
</evidence>
<dbReference type="PROSITE" id="PS50110">
    <property type="entry name" value="RESPONSE_REGULATORY"/>
    <property type="match status" value="1"/>
</dbReference>
<dbReference type="Proteomes" id="UP000322699">
    <property type="component" value="Unassembled WGS sequence"/>
</dbReference>
<comment type="PTM">
    <text evidence="3">Phosphorylated by CheA. Phosphorylation of the N-terminal regulatory domain activates the methylesterase activity.</text>
</comment>
<evidence type="ECO:0000256" key="1">
    <source>
        <dbReference type="ARBA" id="ARBA00022801"/>
    </source>
</evidence>
<dbReference type="EC" id="3.5.1.44" evidence="3"/>
<dbReference type="GO" id="GO:0000156">
    <property type="term" value="F:phosphorelay response regulator activity"/>
    <property type="evidence" value="ECO:0007669"/>
    <property type="project" value="InterPro"/>
</dbReference>
<dbReference type="EC" id="3.1.1.61" evidence="3"/>
<evidence type="ECO:0000256" key="6">
    <source>
        <dbReference type="SAM" id="MobiDB-lite"/>
    </source>
</evidence>
<proteinExistence type="inferred from homology"/>
<organism evidence="9 10">
    <name type="scientific">Rubripirellula obstinata</name>
    <dbReference type="NCBI Taxonomy" id="406547"/>
    <lineage>
        <taxon>Bacteria</taxon>
        <taxon>Pseudomonadati</taxon>
        <taxon>Planctomycetota</taxon>
        <taxon>Planctomycetia</taxon>
        <taxon>Pirellulales</taxon>
        <taxon>Pirellulaceae</taxon>
        <taxon>Rubripirellula</taxon>
    </lineage>
</organism>
<comment type="domain">
    <text evidence="3">Contains a C-terminal catalytic domain, and an N-terminal region which modulates catalytic activity.</text>
</comment>
<feature type="compositionally biased region" description="Polar residues" evidence="6">
    <location>
        <begin position="363"/>
        <end position="372"/>
    </location>
</feature>
<comment type="function">
    <text evidence="3">Involved in chemotaxis. Part of a chemotaxis signal transduction system that modulates chemotaxis in response to various stimuli. Catalyzes the demethylation of specific methylglutamate residues introduced into the chemoreceptors (methyl-accepting chemotaxis proteins or MCP) by CheR. Also mediates the irreversible deamidation of specific glutamine residues to glutamic acid.</text>
</comment>
<comment type="catalytic activity">
    <reaction evidence="3">
        <text>L-glutaminyl-[protein] + H2O = L-glutamyl-[protein] + NH4(+)</text>
        <dbReference type="Rhea" id="RHEA:16441"/>
        <dbReference type="Rhea" id="RHEA-COMP:10207"/>
        <dbReference type="Rhea" id="RHEA-COMP:10208"/>
        <dbReference type="ChEBI" id="CHEBI:15377"/>
        <dbReference type="ChEBI" id="CHEBI:28938"/>
        <dbReference type="ChEBI" id="CHEBI:29973"/>
        <dbReference type="ChEBI" id="CHEBI:30011"/>
        <dbReference type="EC" id="3.5.1.44"/>
    </reaction>
</comment>
<evidence type="ECO:0000259" key="7">
    <source>
        <dbReference type="PROSITE" id="PS50110"/>
    </source>
</evidence>
<dbReference type="InterPro" id="IPR011006">
    <property type="entry name" value="CheY-like_superfamily"/>
</dbReference>
<dbReference type="InterPro" id="IPR000673">
    <property type="entry name" value="Sig_transdc_resp-reg_Me-estase"/>
</dbReference>
<dbReference type="InterPro" id="IPR035909">
    <property type="entry name" value="CheB_C"/>
</dbReference>
<reference evidence="9 10" key="1">
    <citation type="submission" date="2019-08" db="EMBL/GenBank/DDBJ databases">
        <title>Deep-cultivation of Planctomycetes and their phenomic and genomic characterization uncovers novel biology.</title>
        <authorList>
            <person name="Wiegand S."/>
            <person name="Jogler M."/>
            <person name="Boedeker C."/>
            <person name="Pinto D."/>
            <person name="Vollmers J."/>
            <person name="Rivas-Marin E."/>
            <person name="Kohn T."/>
            <person name="Peeters S.H."/>
            <person name="Heuer A."/>
            <person name="Rast P."/>
            <person name="Oberbeckmann S."/>
            <person name="Bunk B."/>
            <person name="Jeske O."/>
            <person name="Meyerdierks A."/>
            <person name="Storesund J.E."/>
            <person name="Kallscheuer N."/>
            <person name="Luecker S."/>
            <person name="Lage O.M."/>
            <person name="Pohl T."/>
            <person name="Merkel B.J."/>
            <person name="Hornburger P."/>
            <person name="Mueller R.-W."/>
            <person name="Bruemmer F."/>
            <person name="Labrenz M."/>
            <person name="Spormann A.M."/>
            <person name="Op Den Camp H."/>
            <person name="Overmann J."/>
            <person name="Amann R."/>
            <person name="Jetten M.S.M."/>
            <person name="Mascher T."/>
            <person name="Medema M.H."/>
            <person name="Devos D.P."/>
            <person name="Kaster A.-K."/>
            <person name="Ovreas L."/>
            <person name="Rohde M."/>
            <person name="Galperin M.Y."/>
            <person name="Jogler C."/>
        </authorList>
    </citation>
    <scope>NUCLEOTIDE SEQUENCE [LARGE SCALE GENOMIC DNA]</scope>
    <source>
        <strain evidence="9 10">LF1</strain>
    </source>
</reference>
<comment type="subcellular location">
    <subcellularLocation>
        <location evidence="3">Cytoplasm</location>
    </subcellularLocation>
</comment>
<dbReference type="SUPFAM" id="SSF52738">
    <property type="entry name" value="Methylesterase CheB, C-terminal domain"/>
    <property type="match status" value="1"/>
</dbReference>
<dbReference type="AlphaFoldDB" id="A0A5B1CT28"/>
<feature type="domain" description="CheB-type methylesterase" evidence="8">
    <location>
        <begin position="159"/>
        <end position="360"/>
    </location>
</feature>
<comment type="similarity">
    <text evidence="3">Belongs to the CheB family.</text>
</comment>
<feature type="modified residue" description="4-aspartylphosphate" evidence="3 5">
    <location>
        <position position="63"/>
    </location>
</feature>
<dbReference type="HAMAP" id="MF_00099">
    <property type="entry name" value="CheB_chemtxs"/>
    <property type="match status" value="1"/>
</dbReference>
<feature type="active site" evidence="3 4">
    <location>
        <position position="179"/>
    </location>
</feature>
<name>A0A5B1CT28_9BACT</name>
<dbReference type="PROSITE" id="PS50122">
    <property type="entry name" value="CHEB"/>
    <property type="match status" value="1"/>
</dbReference>
<dbReference type="GO" id="GO:0008984">
    <property type="term" value="F:protein-glutamate methylesterase activity"/>
    <property type="evidence" value="ECO:0007669"/>
    <property type="project" value="UniProtKB-UniRule"/>
</dbReference>
<dbReference type="InterPro" id="IPR008248">
    <property type="entry name" value="CheB-like"/>
</dbReference>
<dbReference type="Pfam" id="PF01339">
    <property type="entry name" value="CheB_methylest"/>
    <property type="match status" value="1"/>
</dbReference>
<dbReference type="GO" id="GO:0005737">
    <property type="term" value="C:cytoplasm"/>
    <property type="evidence" value="ECO:0007669"/>
    <property type="project" value="UniProtKB-SubCell"/>
</dbReference>
<keyword evidence="3 5" id="KW-0597">Phosphoprotein</keyword>